<dbReference type="InterPro" id="IPR050302">
    <property type="entry name" value="Rab_GAP_TBC_domain"/>
</dbReference>
<dbReference type="InParanoid" id="A0A482XT45"/>
<dbReference type="GO" id="GO:0005096">
    <property type="term" value="F:GTPase activator activity"/>
    <property type="evidence" value="ECO:0007669"/>
    <property type="project" value="TreeGrafter"/>
</dbReference>
<dbReference type="AlphaFoldDB" id="A0A482XT45"/>
<feature type="region of interest" description="Disordered" evidence="2">
    <location>
        <begin position="228"/>
        <end position="248"/>
    </location>
</feature>
<keyword evidence="5" id="KW-1185">Reference proteome</keyword>
<proteinExistence type="predicted"/>
<dbReference type="SMR" id="A0A482XT45"/>
<dbReference type="Gene3D" id="1.10.8.270">
    <property type="entry name" value="putative rabgap domain of human tbc1 domain family member 14 like domains"/>
    <property type="match status" value="1"/>
</dbReference>
<dbReference type="SMART" id="SM00164">
    <property type="entry name" value="TBC"/>
    <property type="match status" value="1"/>
</dbReference>
<dbReference type="Proteomes" id="UP000291343">
    <property type="component" value="Unassembled WGS sequence"/>
</dbReference>
<accession>A0A482XT45</accession>
<name>A0A482XT45_LAOST</name>
<feature type="region of interest" description="Disordered" evidence="2">
    <location>
        <begin position="423"/>
        <end position="466"/>
    </location>
</feature>
<dbReference type="SUPFAM" id="SSF47923">
    <property type="entry name" value="Ypt/Rab-GAP domain of gyp1p"/>
    <property type="match status" value="2"/>
</dbReference>
<evidence type="ECO:0000259" key="3">
    <source>
        <dbReference type="PROSITE" id="PS50086"/>
    </source>
</evidence>
<organism evidence="4 5">
    <name type="scientific">Laodelphax striatellus</name>
    <name type="common">Small brown planthopper</name>
    <name type="synonym">Delphax striatella</name>
    <dbReference type="NCBI Taxonomy" id="195883"/>
    <lineage>
        <taxon>Eukaryota</taxon>
        <taxon>Metazoa</taxon>
        <taxon>Ecdysozoa</taxon>
        <taxon>Arthropoda</taxon>
        <taxon>Hexapoda</taxon>
        <taxon>Insecta</taxon>
        <taxon>Pterygota</taxon>
        <taxon>Neoptera</taxon>
        <taxon>Paraneoptera</taxon>
        <taxon>Hemiptera</taxon>
        <taxon>Auchenorrhyncha</taxon>
        <taxon>Fulgoroidea</taxon>
        <taxon>Delphacidae</taxon>
        <taxon>Criomorphinae</taxon>
        <taxon>Laodelphax</taxon>
    </lineage>
</organism>
<gene>
    <name evidence="4" type="ORF">LSTR_LSTR008468</name>
</gene>
<dbReference type="OrthoDB" id="294251at2759"/>
<feature type="compositionally biased region" description="Polar residues" evidence="2">
    <location>
        <begin position="316"/>
        <end position="325"/>
    </location>
</feature>
<dbReference type="EMBL" id="QKKF02000377">
    <property type="protein sequence ID" value="RZF49182.1"/>
    <property type="molecule type" value="Genomic_DNA"/>
</dbReference>
<feature type="compositionally biased region" description="Low complexity" evidence="2">
    <location>
        <begin position="430"/>
        <end position="444"/>
    </location>
</feature>
<protein>
    <recommendedName>
        <fullName evidence="3">Rab-GAP TBC domain-containing protein</fullName>
    </recommendedName>
</protein>
<sequence length="842" mass="94066">MKTISPDSDYSDVLPESNITSKRFSDFDGNNGTINKHDHNTSLVSKLNSKETENLIICNADLATSLHSSARSRSTITPGLYLQKVFLNNISEKLKSQSLPTCVQDKSYAELNHSDDCQEELLKCGNSFDNDFHIIDNGELNGTSESWFKTWPERGNDKCLIRPKSDQTCQIRNVTDRLGNSRLEEHNKKNKSCDTTTDSCCHGNDSNAGDSHGSNTLKINGISTADTSNICENSPISKPSLQESSTTKLESFNKPVHLNKVLESVPFGYSPITKQLHIIKKPPESNTENKQQIKSNFKNLENSNDTTAINLDETSRNSNSESNHLSRVATEASSFSSTVSSLSDISPSTNDDSALGSLLGLENDNCSLASIGECSVLSEESTGAKPKKKSLTGFFSRNVFNWKSSGSQCGDDHLGVPNSNGWKLFGRNTSSPSQSSQSINPSESDAGSIATPDSPRSIKSTSSSSRTRCHENIVVSSAALIQLDRPSCLPAKSHDELEKHRNEYQAMVEAARKKELKEVKHRKRQLQAQLRLEELQAQAARTWNQDILPKWDTMHNSRKARELWWQGVPPCVRGRVWKLAIGNELNLTHQLYDICCLRAQDMLKSANDGNCDRSTEDNKESSVQLIQLDISRTFPNLCIFQQGGPYYDMLHCLLGAYVCYRPDVGYVQGMSFLAAVLILNMEVADAFICFANLLNRPCHMAFFSLNQSLMQAYYATYNDLLCENLPQIFMHFKDSSLTPDLYLLDWIYTVFTKAMNLDLACRVWDIFLRDGEEFIFRTALGVLHLCKDTLLEMDFIHGSKYLTKLPEDLPADQLFKSIAVVKMTVGKQTFEDLVAFHSQAIN</sequence>
<evidence type="ECO:0000256" key="1">
    <source>
        <dbReference type="SAM" id="Coils"/>
    </source>
</evidence>
<dbReference type="PANTHER" id="PTHR47219">
    <property type="entry name" value="RAB GTPASE-ACTIVATING PROTEIN 1-LIKE"/>
    <property type="match status" value="1"/>
</dbReference>
<feature type="compositionally biased region" description="Low complexity" evidence="2">
    <location>
        <begin position="454"/>
        <end position="466"/>
    </location>
</feature>
<dbReference type="GO" id="GO:0031410">
    <property type="term" value="C:cytoplasmic vesicle"/>
    <property type="evidence" value="ECO:0007669"/>
    <property type="project" value="UniProtKB-ARBA"/>
</dbReference>
<keyword evidence="1" id="KW-0175">Coiled coil</keyword>
<dbReference type="GO" id="GO:0016192">
    <property type="term" value="P:vesicle-mediated transport"/>
    <property type="evidence" value="ECO:0007669"/>
    <property type="project" value="UniProtKB-ARBA"/>
</dbReference>
<comment type="caution">
    <text evidence="4">The sequence shown here is derived from an EMBL/GenBank/DDBJ whole genome shotgun (WGS) entry which is preliminary data.</text>
</comment>
<dbReference type="Pfam" id="PF00566">
    <property type="entry name" value="RabGAP-TBC"/>
    <property type="match status" value="1"/>
</dbReference>
<feature type="coiled-coil region" evidence="1">
    <location>
        <begin position="494"/>
        <end position="536"/>
    </location>
</feature>
<dbReference type="InterPro" id="IPR035969">
    <property type="entry name" value="Rab-GAP_TBC_sf"/>
</dbReference>
<evidence type="ECO:0000256" key="2">
    <source>
        <dbReference type="SAM" id="MobiDB-lite"/>
    </source>
</evidence>
<dbReference type="Gene3D" id="1.10.472.80">
    <property type="entry name" value="Ypt/Rab-GAP domain of gyp1p, domain 3"/>
    <property type="match status" value="1"/>
</dbReference>
<dbReference type="FunFam" id="1.10.10.750:FF:000005">
    <property type="entry name" value="TBC1 domain family member 14"/>
    <property type="match status" value="1"/>
</dbReference>
<dbReference type="PROSITE" id="PS50086">
    <property type="entry name" value="TBC_RABGAP"/>
    <property type="match status" value="1"/>
</dbReference>
<dbReference type="FunFam" id="1.10.8.270:FF:000008">
    <property type="entry name" value="Putative TBC1 domain family member 14"/>
    <property type="match status" value="1"/>
</dbReference>
<evidence type="ECO:0000313" key="4">
    <source>
        <dbReference type="EMBL" id="RZF49182.1"/>
    </source>
</evidence>
<dbReference type="GO" id="GO:0031267">
    <property type="term" value="F:small GTPase binding"/>
    <property type="evidence" value="ECO:0007669"/>
    <property type="project" value="TreeGrafter"/>
</dbReference>
<reference evidence="4 5" key="1">
    <citation type="journal article" date="2017" name="Gigascience">
        <title>Genome sequence of the small brown planthopper, Laodelphax striatellus.</title>
        <authorList>
            <person name="Zhu J."/>
            <person name="Jiang F."/>
            <person name="Wang X."/>
            <person name="Yang P."/>
            <person name="Bao Y."/>
            <person name="Zhao W."/>
            <person name="Wang W."/>
            <person name="Lu H."/>
            <person name="Wang Q."/>
            <person name="Cui N."/>
            <person name="Li J."/>
            <person name="Chen X."/>
            <person name="Luo L."/>
            <person name="Yu J."/>
            <person name="Kang L."/>
            <person name="Cui F."/>
        </authorList>
    </citation>
    <scope>NUCLEOTIDE SEQUENCE [LARGE SCALE GENOMIC DNA]</scope>
    <source>
        <strain evidence="4">Lst14</strain>
    </source>
</reference>
<dbReference type="Gene3D" id="1.10.10.750">
    <property type="entry name" value="Ypt/Rab-GAP domain of gyp1p, domain 1"/>
    <property type="match status" value="1"/>
</dbReference>
<dbReference type="FunFam" id="1.10.472.80:FF:000006">
    <property type="entry name" value="TBC1 domain family member 14"/>
    <property type="match status" value="1"/>
</dbReference>
<evidence type="ECO:0000313" key="5">
    <source>
        <dbReference type="Proteomes" id="UP000291343"/>
    </source>
</evidence>
<dbReference type="PANTHER" id="PTHR47219:SF15">
    <property type="entry name" value="TBC1 DOMAIN FAMILY MEMBER 12 ISOFORM X1"/>
    <property type="match status" value="1"/>
</dbReference>
<feature type="region of interest" description="Disordered" evidence="2">
    <location>
        <begin position="310"/>
        <end position="329"/>
    </location>
</feature>
<dbReference type="GO" id="GO:0005773">
    <property type="term" value="C:vacuole"/>
    <property type="evidence" value="ECO:0007669"/>
    <property type="project" value="UniProtKB-ARBA"/>
</dbReference>
<dbReference type="InterPro" id="IPR000195">
    <property type="entry name" value="Rab-GAP-TBC_dom"/>
</dbReference>
<dbReference type="STRING" id="195883.A0A482XT45"/>
<feature type="domain" description="Rab-GAP TBC" evidence="3">
    <location>
        <begin position="567"/>
        <end position="771"/>
    </location>
</feature>